<proteinExistence type="predicted"/>
<comment type="caution">
    <text evidence="2">The sequence shown here is derived from an EMBL/GenBank/DDBJ whole genome shotgun (WGS) entry which is preliminary data.</text>
</comment>
<feature type="transmembrane region" description="Helical" evidence="1">
    <location>
        <begin position="41"/>
        <end position="62"/>
    </location>
</feature>
<dbReference type="RefSeq" id="WP_404614144.1">
    <property type="nucleotide sequence ID" value="NZ_JBIYDN010000043.1"/>
</dbReference>
<evidence type="ECO:0000313" key="3">
    <source>
        <dbReference type="Proteomes" id="UP001620514"/>
    </source>
</evidence>
<dbReference type="Proteomes" id="UP001620514">
    <property type="component" value="Unassembled WGS sequence"/>
</dbReference>
<evidence type="ECO:0000256" key="1">
    <source>
        <dbReference type="SAM" id="Phobius"/>
    </source>
</evidence>
<keyword evidence="1" id="KW-1133">Transmembrane helix</keyword>
<name>A0ABW8MXH3_9BURK</name>
<protein>
    <submittedName>
        <fullName evidence="2">Uncharacterized protein</fullName>
    </submittedName>
</protein>
<dbReference type="PANTHER" id="PTHR42910:SF1">
    <property type="entry name" value="MAJOR FACILITATOR SUPERFAMILY (MFS) PROFILE DOMAIN-CONTAINING PROTEIN"/>
    <property type="match status" value="1"/>
</dbReference>
<reference evidence="2 3" key="1">
    <citation type="submission" date="2024-10" db="EMBL/GenBank/DDBJ databases">
        <authorList>
            <person name="Deangelis K."/>
            <person name="Huntemann M."/>
            <person name="Clum A."/>
            <person name="Wang J."/>
            <person name="Palaniappan K."/>
            <person name="Ritter S."/>
            <person name="Chen I.-M."/>
            <person name="Stamatis D."/>
            <person name="Reddy T."/>
            <person name="O'Malley R."/>
            <person name="Daum C."/>
            <person name="Ng V."/>
            <person name="Ivanova N."/>
            <person name="Kyrpides N."/>
            <person name="Woyke T."/>
        </authorList>
    </citation>
    <scope>NUCLEOTIDE SEQUENCE [LARGE SCALE GENOMIC DNA]</scope>
    <source>
        <strain evidence="2 3">GAS97</strain>
    </source>
</reference>
<sequence>MAPVLNLTFVVVEPRYWDSYVDLLRTARALLIRQKILRDRCILWAKLFGYLMISWYCLIQLALESPFKLRPGTVWLNDIVGTGSALLSPVIERPGNRGSGRNVTDSMMSLTIGAFGIFWFGRACLFVMALDCFSWTLAWTLLTSVKNRDHALKVISIIHVHIRTAYMTYNFSGSGGGAVVGWVWGQWGWVGVCAAGFSILAVQLVRWLLPPQT</sequence>
<feature type="transmembrane region" description="Helical" evidence="1">
    <location>
        <begin position="126"/>
        <end position="145"/>
    </location>
</feature>
<evidence type="ECO:0000313" key="2">
    <source>
        <dbReference type="EMBL" id="MFK4448097.1"/>
    </source>
</evidence>
<reference evidence="2 3" key="2">
    <citation type="submission" date="2024-11" db="EMBL/GenBank/DDBJ databases">
        <title>Using genomics to understand microbial adaptation to soil warming.</title>
        <authorList>
            <person name="Deangelis K.M. PhD."/>
        </authorList>
    </citation>
    <scope>NUCLEOTIDE SEQUENCE [LARGE SCALE GENOMIC DNA]</scope>
    <source>
        <strain evidence="2 3">GAS97</strain>
    </source>
</reference>
<keyword evidence="1" id="KW-0472">Membrane</keyword>
<keyword evidence="1" id="KW-0812">Transmembrane</keyword>
<dbReference type="EMBL" id="JBIYDN010000043">
    <property type="protein sequence ID" value="MFK4448097.1"/>
    <property type="molecule type" value="Genomic_DNA"/>
</dbReference>
<feature type="transmembrane region" description="Helical" evidence="1">
    <location>
        <begin position="189"/>
        <end position="209"/>
    </location>
</feature>
<organism evidence="2 3">
    <name type="scientific">Caballeronia udeis</name>
    <dbReference type="NCBI Taxonomy" id="1232866"/>
    <lineage>
        <taxon>Bacteria</taxon>
        <taxon>Pseudomonadati</taxon>
        <taxon>Pseudomonadota</taxon>
        <taxon>Betaproteobacteria</taxon>
        <taxon>Burkholderiales</taxon>
        <taxon>Burkholderiaceae</taxon>
        <taxon>Caballeronia</taxon>
    </lineage>
</organism>
<accession>A0ABW8MXH3</accession>
<dbReference type="PANTHER" id="PTHR42910">
    <property type="entry name" value="TRANSPORTER SCO4007-RELATED"/>
    <property type="match status" value="1"/>
</dbReference>
<gene>
    <name evidence="2" type="ORF">ABH943_008141</name>
</gene>
<feature type="transmembrane region" description="Helical" evidence="1">
    <location>
        <begin position="166"/>
        <end position="183"/>
    </location>
</feature>
<keyword evidence="3" id="KW-1185">Reference proteome</keyword>